<sequence length="313" mass="33922">MGWKSMREWSKASTVAVVLVTCGTIAWGAFGPDGTTSPPAESAWQLPASTRPVVAATATRQLVTLNTMDPAHVDQHLDAWEQATTATERELLRKHRAAMRAQYLRERETLSAARVSTMVPISAHAGGHGPDAVNGSADLMAVVRLTSTKPGRPPVKKLRGYRVHMMLTPNGWRVSGLLDMLGGSIITLSSTGGDGPPSREYLMRKDAREMMTALARGEGRDVLTDSAADDYDRIWGRAGAPQRPAKGEAVAVEIIRQDDDSAELLVFLNLRMTETVLLGDMTTILTSERGKLALRVTIVPDGSGWQITRLRDA</sequence>
<proteinExistence type="predicted"/>
<comment type="caution">
    <text evidence="1">The sequence shown here is derived from an EMBL/GenBank/DDBJ whole genome shotgun (WGS) entry which is preliminary data.</text>
</comment>
<organism evidence="1 2">
    <name type="scientific">Actinomadura spongiicola</name>
    <dbReference type="NCBI Taxonomy" id="2303421"/>
    <lineage>
        <taxon>Bacteria</taxon>
        <taxon>Bacillati</taxon>
        <taxon>Actinomycetota</taxon>
        <taxon>Actinomycetes</taxon>
        <taxon>Streptosporangiales</taxon>
        <taxon>Thermomonosporaceae</taxon>
        <taxon>Actinomadura</taxon>
    </lineage>
</organism>
<keyword evidence="2" id="KW-1185">Reference proteome</keyword>
<name>A0A372GPG4_9ACTN</name>
<dbReference type="EMBL" id="QVNQ01000001">
    <property type="protein sequence ID" value="RFS87254.1"/>
    <property type="molecule type" value="Genomic_DNA"/>
</dbReference>
<gene>
    <name evidence="1" type="ORF">D0T12_03165</name>
</gene>
<dbReference type="AlphaFoldDB" id="A0A372GPG4"/>
<evidence type="ECO:0000313" key="1">
    <source>
        <dbReference type="EMBL" id="RFS87254.1"/>
    </source>
</evidence>
<dbReference type="Proteomes" id="UP000262882">
    <property type="component" value="Unassembled WGS sequence"/>
</dbReference>
<evidence type="ECO:0000313" key="2">
    <source>
        <dbReference type="Proteomes" id="UP000262882"/>
    </source>
</evidence>
<reference evidence="1 2" key="1">
    <citation type="submission" date="2018-08" db="EMBL/GenBank/DDBJ databases">
        <title>Actinomadura spongicola sp. nov., isolated from marine sponge Leucetta chagosensis.</title>
        <authorList>
            <person name="Li L."/>
            <person name="Lin H.W."/>
        </authorList>
    </citation>
    <scope>NUCLEOTIDE SEQUENCE [LARGE SCALE GENOMIC DNA]</scope>
    <source>
        <strain evidence="1 2">LHW52907</strain>
    </source>
</reference>
<protein>
    <submittedName>
        <fullName evidence="1">Uncharacterized protein</fullName>
    </submittedName>
</protein>
<accession>A0A372GPG4</accession>